<dbReference type="InterPro" id="IPR006626">
    <property type="entry name" value="PbH1"/>
</dbReference>
<evidence type="ECO:0000256" key="3">
    <source>
        <dbReference type="ARBA" id="ARBA00022801"/>
    </source>
</evidence>
<dbReference type="RefSeq" id="WP_226695354.1">
    <property type="nucleotide sequence ID" value="NZ_JAJAPX010000002.1"/>
</dbReference>
<dbReference type="Proteomes" id="UP001139286">
    <property type="component" value="Unassembled WGS sequence"/>
</dbReference>
<dbReference type="SMART" id="SM00710">
    <property type="entry name" value="PbH1"/>
    <property type="match status" value="6"/>
</dbReference>
<comment type="function">
    <text evidence="8">Pectinolytic enzyme involved in the degradation of xylogalacturonan (xga), a galacturonan backbone heavily substituted with xylose, and which is one important component of the hairy regions of pectin. Activity requires a galacturonic acid backbone substituted with xylose.</text>
</comment>
<dbReference type="InterPro" id="IPR012334">
    <property type="entry name" value="Pectin_lyas_fold"/>
</dbReference>
<dbReference type="Gene3D" id="2.160.20.10">
    <property type="entry name" value="Single-stranded right-handed beta-helix, Pectin lyase-like"/>
    <property type="match status" value="1"/>
</dbReference>
<accession>A0A9X1I6Z3</accession>
<keyword evidence="4" id="KW-0325">Glycoprotein</keyword>
<keyword evidence="7" id="KW-0624">Polysaccharide degradation</keyword>
<keyword evidence="3 9" id="KW-0378">Hydrolase</keyword>
<evidence type="ECO:0000256" key="4">
    <source>
        <dbReference type="ARBA" id="ARBA00023180"/>
    </source>
</evidence>
<dbReference type="GO" id="GO:0004650">
    <property type="term" value="F:polygalacturonase activity"/>
    <property type="evidence" value="ECO:0007669"/>
    <property type="project" value="InterPro"/>
</dbReference>
<evidence type="ECO:0000256" key="1">
    <source>
        <dbReference type="ARBA" id="ARBA00008834"/>
    </source>
</evidence>
<dbReference type="PANTHER" id="PTHR31736">
    <property type="match status" value="1"/>
</dbReference>
<dbReference type="GO" id="GO:0000272">
    <property type="term" value="P:polysaccharide catabolic process"/>
    <property type="evidence" value="ECO:0007669"/>
    <property type="project" value="UniProtKB-KW"/>
</dbReference>
<dbReference type="EMBL" id="JAJAPX010000002">
    <property type="protein sequence ID" value="MCB4807929.1"/>
    <property type="molecule type" value="Genomic_DNA"/>
</dbReference>
<comment type="similarity">
    <text evidence="1 9">Belongs to the glycosyl hydrolase 28 family.</text>
</comment>
<dbReference type="PANTHER" id="PTHR31736:SF9">
    <property type="entry name" value="ENDO-XYLOGALACTURONAN HYDROLASE A-RELATED"/>
    <property type="match status" value="1"/>
</dbReference>
<reference evidence="10" key="1">
    <citation type="submission" date="2021-10" db="EMBL/GenBank/DDBJ databases">
        <title>Tamlana sargassums sp. nov., and Tamlana laminarinivorans sp. nov., two new bacteria isolated from the brown alga.</title>
        <authorList>
            <person name="Li J."/>
        </authorList>
    </citation>
    <scope>NUCLEOTIDE SEQUENCE</scope>
    <source>
        <strain evidence="10">62-3</strain>
    </source>
</reference>
<evidence type="ECO:0000256" key="9">
    <source>
        <dbReference type="RuleBase" id="RU361169"/>
    </source>
</evidence>
<dbReference type="PROSITE" id="PS51257">
    <property type="entry name" value="PROKAR_LIPOPROTEIN"/>
    <property type="match status" value="1"/>
</dbReference>
<dbReference type="InterPro" id="IPR011050">
    <property type="entry name" value="Pectin_lyase_fold/virulence"/>
</dbReference>
<evidence type="ECO:0000256" key="2">
    <source>
        <dbReference type="ARBA" id="ARBA00022737"/>
    </source>
</evidence>
<dbReference type="SUPFAM" id="SSF51126">
    <property type="entry name" value="Pectin lyase-like"/>
    <property type="match status" value="1"/>
</dbReference>
<name>A0A9X1I6Z3_9FLAO</name>
<keyword evidence="11" id="KW-1185">Reference proteome</keyword>
<evidence type="ECO:0000256" key="8">
    <source>
        <dbReference type="ARBA" id="ARBA00037278"/>
    </source>
</evidence>
<evidence type="ECO:0000313" key="10">
    <source>
        <dbReference type="EMBL" id="MCB4807929.1"/>
    </source>
</evidence>
<comment type="caution">
    <text evidence="10">The sequence shown here is derived from an EMBL/GenBank/DDBJ whole genome shotgun (WGS) entry which is preliminary data.</text>
</comment>
<sequence>MNNNKMISYTLNKKHIVALFYLVTFFVTVSCSKKVVEKVIVYPAPEGIELSKLYKVTVQDINVPVYNTKIPPSKPIPRLNPIRGELGLASIASFDMDESVTISVESPEQVQSVKILPTSYNIKPIVSGNKITFQLEHPGHVTVEINGDWHQSLHILANPFEVNRPDPKNPDVIYFAPGIHEVSQITVKDNQTVYLAGGAYIRCVLPEQEEEIEVRGHLRKKPTFILDGTNVAIKGRGIIDQSAIPKKQRRYTILAHKAKNVTIEGVTIFDPSHWTIPIQSSDNVHVDNIKIIGWRGNADGVDITSSRDVLVENCFMRTFDDAVVIKSFGGYGEVNNVHTRKCVVWNELAHSLSIGAEVHENISNVLFEDCDVIHDVGRETALRVYHCDDAVISNVTFDNIRIEEARRLISCWIGKTRWTETEERGHVKNVTFKNITATSAPIDTTLTGFQDGTDWKPYIIKNHASINLIGFDDDHLVEDIVFENVVLDGKAIDSTQITTNAFVKNITVNK</sequence>
<keyword evidence="6 9" id="KW-0326">Glycosidase</keyword>
<dbReference type="AlphaFoldDB" id="A0A9X1I6Z3"/>
<evidence type="ECO:0000256" key="7">
    <source>
        <dbReference type="ARBA" id="ARBA00023326"/>
    </source>
</evidence>
<keyword evidence="2" id="KW-0677">Repeat</keyword>
<organism evidence="10 11">
    <name type="scientific">Neotamlana sargassicola</name>
    <dbReference type="NCBI Taxonomy" id="2883125"/>
    <lineage>
        <taxon>Bacteria</taxon>
        <taxon>Pseudomonadati</taxon>
        <taxon>Bacteroidota</taxon>
        <taxon>Flavobacteriia</taxon>
        <taxon>Flavobacteriales</taxon>
        <taxon>Flavobacteriaceae</taxon>
        <taxon>Neotamlana</taxon>
    </lineage>
</organism>
<protein>
    <submittedName>
        <fullName evidence="10">Right-handed parallel beta-helix repeat-containing protein</fullName>
    </submittedName>
</protein>
<evidence type="ECO:0000256" key="5">
    <source>
        <dbReference type="ARBA" id="ARBA00023277"/>
    </source>
</evidence>
<dbReference type="Pfam" id="PF00295">
    <property type="entry name" value="Glyco_hydro_28"/>
    <property type="match status" value="1"/>
</dbReference>
<proteinExistence type="inferred from homology"/>
<gene>
    <name evidence="10" type="ORF">LG651_06665</name>
</gene>
<dbReference type="InterPro" id="IPR000743">
    <property type="entry name" value="Glyco_hydro_28"/>
</dbReference>
<keyword evidence="5" id="KW-0119">Carbohydrate metabolism</keyword>
<evidence type="ECO:0000313" key="11">
    <source>
        <dbReference type="Proteomes" id="UP001139286"/>
    </source>
</evidence>
<evidence type="ECO:0000256" key="6">
    <source>
        <dbReference type="ARBA" id="ARBA00023295"/>
    </source>
</evidence>